<dbReference type="EMBL" id="JAAPAO010000244">
    <property type="protein sequence ID" value="KAF4666064.1"/>
    <property type="molecule type" value="Genomic_DNA"/>
</dbReference>
<protein>
    <submittedName>
        <fullName evidence="1">Uncharacterized protein</fullName>
    </submittedName>
</protein>
<organism evidence="1 2">
    <name type="scientific">Perkinsus chesapeaki</name>
    <name type="common">Clam parasite</name>
    <name type="synonym">Perkinsus andrewsi</name>
    <dbReference type="NCBI Taxonomy" id="330153"/>
    <lineage>
        <taxon>Eukaryota</taxon>
        <taxon>Sar</taxon>
        <taxon>Alveolata</taxon>
        <taxon>Perkinsozoa</taxon>
        <taxon>Perkinsea</taxon>
        <taxon>Perkinsida</taxon>
        <taxon>Perkinsidae</taxon>
        <taxon>Perkinsus</taxon>
    </lineage>
</organism>
<evidence type="ECO:0000313" key="1">
    <source>
        <dbReference type="EMBL" id="KAF4666064.1"/>
    </source>
</evidence>
<gene>
    <name evidence="1" type="ORF">FOL47_004286</name>
</gene>
<proteinExistence type="predicted"/>
<name>A0A7J6M3I5_PERCH</name>
<dbReference type="AlphaFoldDB" id="A0A7J6M3I5"/>
<sequence>MAFRINRRAQSHYTAAQKSSRQRLLLVDDDYLLGDIFGVAYLSLLTMLNFCSGCFDRSPNAVPPRASEMITPMPPRRVEVTREKGKFGDEENVPIKAMLPPPPIANQYEKVSLKAFREAKLGKGSTPAAVDATKGAGLSSTAPPASPLAQEGCASDRSFPYMHCHDNSIANVSDATFPYMTAPPCVGLVTASSFPYVYNKYNDAKGVAIRGFPYMFDSVNHSAVVCGSSFPYLYKAEGLETVKVDTASYPYVYDDDTPRPISEAQRNRNRRSFRSFIRGQQ</sequence>
<comment type="caution">
    <text evidence="1">The sequence shown here is derived from an EMBL/GenBank/DDBJ whole genome shotgun (WGS) entry which is preliminary data.</text>
</comment>
<reference evidence="1 2" key="1">
    <citation type="submission" date="2020-04" db="EMBL/GenBank/DDBJ databases">
        <title>Perkinsus chesapeaki whole genome sequence.</title>
        <authorList>
            <person name="Bogema D.R."/>
        </authorList>
    </citation>
    <scope>NUCLEOTIDE SEQUENCE [LARGE SCALE GENOMIC DNA]</scope>
    <source>
        <strain evidence="1">ATCC PRA-425</strain>
    </source>
</reference>
<dbReference type="Proteomes" id="UP000591131">
    <property type="component" value="Unassembled WGS sequence"/>
</dbReference>
<dbReference type="OrthoDB" id="10334609at2759"/>
<keyword evidence="2" id="KW-1185">Reference proteome</keyword>
<evidence type="ECO:0000313" key="2">
    <source>
        <dbReference type="Proteomes" id="UP000591131"/>
    </source>
</evidence>
<accession>A0A7J6M3I5</accession>